<dbReference type="FunFam" id="3.20.80.10:FF:000008">
    <property type="entry name" value="SOUL heme-binding protein"/>
    <property type="match status" value="1"/>
</dbReference>
<accession>A0A517VUN7</accession>
<dbReference type="Gene3D" id="3.20.80.10">
    <property type="entry name" value="Regulatory factor, effector binding domain"/>
    <property type="match status" value="1"/>
</dbReference>
<dbReference type="SUPFAM" id="SSF55136">
    <property type="entry name" value="Probable bacterial effector-binding domain"/>
    <property type="match status" value="1"/>
</dbReference>
<dbReference type="KEGG" id="gaw:V144x_21750"/>
<evidence type="ECO:0000313" key="1">
    <source>
        <dbReference type="EMBL" id="QDT96717.1"/>
    </source>
</evidence>
<dbReference type="EMBL" id="CP037920">
    <property type="protein sequence ID" value="QDT96717.1"/>
    <property type="molecule type" value="Genomic_DNA"/>
</dbReference>
<sequence length="193" mass="22040">MIYFSVVIVVSLLGYFGWKLTARSAYESAEYKLLESENSFETREYPDLTLVTTNMQFDSQGDDGSFMRLFRYIDGANDDQQKVAMTTPVFMEPEGSEESGQMGFVVPKIVTKQGVPQPVNKKVRVQKRVGGRFAVIRFNGRLNEKTVAKEEEKLRKWMSKKGLIADGDSEYAGYDPPWTPGPFRRNEVLIRLK</sequence>
<proteinExistence type="predicted"/>
<dbReference type="PANTHER" id="PTHR11220:SF1">
    <property type="entry name" value="HEME-BINDING PROTEIN 2"/>
    <property type="match status" value="1"/>
</dbReference>
<dbReference type="AlphaFoldDB" id="A0A517VUN7"/>
<dbReference type="Proteomes" id="UP000318704">
    <property type="component" value="Chromosome"/>
</dbReference>
<gene>
    <name evidence="1" type="ORF">V144x_21750</name>
</gene>
<name>A0A517VUN7_9PLAN</name>
<reference evidence="1 2" key="1">
    <citation type="submission" date="2019-03" db="EMBL/GenBank/DDBJ databases">
        <title>Deep-cultivation of Planctomycetes and their phenomic and genomic characterization uncovers novel biology.</title>
        <authorList>
            <person name="Wiegand S."/>
            <person name="Jogler M."/>
            <person name="Boedeker C."/>
            <person name="Pinto D."/>
            <person name="Vollmers J."/>
            <person name="Rivas-Marin E."/>
            <person name="Kohn T."/>
            <person name="Peeters S.H."/>
            <person name="Heuer A."/>
            <person name="Rast P."/>
            <person name="Oberbeckmann S."/>
            <person name="Bunk B."/>
            <person name="Jeske O."/>
            <person name="Meyerdierks A."/>
            <person name="Storesund J.E."/>
            <person name="Kallscheuer N."/>
            <person name="Luecker S."/>
            <person name="Lage O.M."/>
            <person name="Pohl T."/>
            <person name="Merkel B.J."/>
            <person name="Hornburger P."/>
            <person name="Mueller R.-W."/>
            <person name="Bruemmer F."/>
            <person name="Labrenz M."/>
            <person name="Spormann A.M."/>
            <person name="Op den Camp H."/>
            <person name="Overmann J."/>
            <person name="Amann R."/>
            <person name="Jetten M.S.M."/>
            <person name="Mascher T."/>
            <person name="Medema M.H."/>
            <person name="Devos D.P."/>
            <person name="Kaster A.-K."/>
            <person name="Ovreas L."/>
            <person name="Rohde M."/>
            <person name="Galperin M.Y."/>
            <person name="Jogler C."/>
        </authorList>
    </citation>
    <scope>NUCLEOTIDE SEQUENCE [LARGE SCALE GENOMIC DNA]</scope>
    <source>
        <strain evidence="1 2">V144</strain>
    </source>
</reference>
<evidence type="ECO:0000313" key="2">
    <source>
        <dbReference type="Proteomes" id="UP000318704"/>
    </source>
</evidence>
<protein>
    <submittedName>
        <fullName evidence="1">SOUL heme-binding protein</fullName>
    </submittedName>
</protein>
<dbReference type="InterPro" id="IPR006917">
    <property type="entry name" value="SOUL_heme-bd"/>
</dbReference>
<dbReference type="PANTHER" id="PTHR11220">
    <property type="entry name" value="HEME-BINDING PROTEIN-RELATED"/>
    <property type="match status" value="1"/>
</dbReference>
<dbReference type="Pfam" id="PF04832">
    <property type="entry name" value="SOUL"/>
    <property type="match status" value="1"/>
</dbReference>
<organism evidence="1 2">
    <name type="scientific">Gimesia aquarii</name>
    <dbReference type="NCBI Taxonomy" id="2527964"/>
    <lineage>
        <taxon>Bacteria</taxon>
        <taxon>Pseudomonadati</taxon>
        <taxon>Planctomycetota</taxon>
        <taxon>Planctomycetia</taxon>
        <taxon>Planctomycetales</taxon>
        <taxon>Planctomycetaceae</taxon>
        <taxon>Gimesia</taxon>
    </lineage>
</organism>
<dbReference type="InterPro" id="IPR011256">
    <property type="entry name" value="Reg_factor_effector_dom_sf"/>
</dbReference>